<protein>
    <submittedName>
        <fullName evidence="1">Uncharacterized protein</fullName>
    </submittedName>
</protein>
<dbReference type="AlphaFoldDB" id="A0A0C2JUK3"/>
<proteinExistence type="predicted"/>
<accession>A0A0C2JUK3</accession>
<organism evidence="1 2">
    <name type="scientific">Thelohanellus kitauei</name>
    <name type="common">Myxosporean</name>
    <dbReference type="NCBI Taxonomy" id="669202"/>
    <lineage>
        <taxon>Eukaryota</taxon>
        <taxon>Metazoa</taxon>
        <taxon>Cnidaria</taxon>
        <taxon>Myxozoa</taxon>
        <taxon>Myxosporea</taxon>
        <taxon>Bivalvulida</taxon>
        <taxon>Platysporina</taxon>
        <taxon>Myxobolidae</taxon>
        <taxon>Thelohanellus</taxon>
    </lineage>
</organism>
<evidence type="ECO:0000313" key="1">
    <source>
        <dbReference type="EMBL" id="KII73088.1"/>
    </source>
</evidence>
<evidence type="ECO:0000313" key="2">
    <source>
        <dbReference type="Proteomes" id="UP000031668"/>
    </source>
</evidence>
<reference evidence="1 2" key="1">
    <citation type="journal article" date="2014" name="Genome Biol. Evol.">
        <title>The genome of the myxosporean Thelohanellus kitauei shows adaptations to nutrient acquisition within its fish host.</title>
        <authorList>
            <person name="Yang Y."/>
            <person name="Xiong J."/>
            <person name="Zhou Z."/>
            <person name="Huo F."/>
            <person name="Miao W."/>
            <person name="Ran C."/>
            <person name="Liu Y."/>
            <person name="Zhang J."/>
            <person name="Feng J."/>
            <person name="Wang M."/>
            <person name="Wang M."/>
            <person name="Wang L."/>
            <person name="Yao B."/>
        </authorList>
    </citation>
    <scope>NUCLEOTIDE SEQUENCE [LARGE SCALE GENOMIC DNA]</scope>
    <source>
        <strain evidence="1">Wuqing</strain>
    </source>
</reference>
<gene>
    <name evidence="1" type="ORF">RF11_00645</name>
</gene>
<sequence length="100" mass="12290">MYETKFFDFPGCMKFYKKAHKLRNQNNLSHCCLFTDDEMKEIDNGHTHSLSRFKQIIKENKRVWAREYKPSDLCEKCIYAHTKLDDDFERSIYFPNKYRY</sequence>
<name>A0A0C2JUK3_THEKT</name>
<dbReference type="EMBL" id="JWZT01001004">
    <property type="protein sequence ID" value="KII73088.1"/>
    <property type="molecule type" value="Genomic_DNA"/>
</dbReference>
<dbReference type="Proteomes" id="UP000031668">
    <property type="component" value="Unassembled WGS sequence"/>
</dbReference>
<keyword evidence="2" id="KW-1185">Reference proteome</keyword>
<comment type="caution">
    <text evidence="1">The sequence shown here is derived from an EMBL/GenBank/DDBJ whole genome shotgun (WGS) entry which is preliminary data.</text>
</comment>